<gene>
    <name evidence="4" type="ORF">E2I00_011899</name>
</gene>
<sequence>MQSAYWELKREMSNLHLVTQVQAELLRKLKTPTAIKKGNLRPSRMHGRPWERQHKTALDEFYRNVQKTGPSLTKRQNSLSCHEMQRFYQRKQLSSHGQIMSDPFLTMAQTFRNTILMAEVL</sequence>
<dbReference type="Proteomes" id="UP000437017">
    <property type="component" value="Unassembled WGS sequence"/>
</dbReference>
<organism evidence="4 5">
    <name type="scientific">Balaenoptera physalus</name>
    <name type="common">Fin whale</name>
    <name type="synonym">Balaena physalus</name>
    <dbReference type="NCBI Taxonomy" id="9770"/>
    <lineage>
        <taxon>Eukaryota</taxon>
        <taxon>Metazoa</taxon>
        <taxon>Chordata</taxon>
        <taxon>Craniata</taxon>
        <taxon>Vertebrata</taxon>
        <taxon>Euteleostomi</taxon>
        <taxon>Mammalia</taxon>
        <taxon>Eutheria</taxon>
        <taxon>Laurasiatheria</taxon>
        <taxon>Artiodactyla</taxon>
        <taxon>Whippomorpha</taxon>
        <taxon>Cetacea</taxon>
        <taxon>Mysticeti</taxon>
        <taxon>Balaenopteridae</taxon>
        <taxon>Balaenoptera</taxon>
    </lineage>
</organism>
<dbReference type="AlphaFoldDB" id="A0A6A1QAP4"/>
<dbReference type="OrthoDB" id="8744179at2759"/>
<proteinExistence type="predicted"/>
<comment type="caution">
    <text evidence="4">The sequence shown here is derived from an EMBL/GenBank/DDBJ whole genome shotgun (WGS) entry which is preliminary data.</text>
</comment>
<evidence type="ECO:0000259" key="3">
    <source>
        <dbReference type="Pfam" id="PF12845"/>
    </source>
</evidence>
<reference evidence="4 5" key="1">
    <citation type="journal article" date="2019" name="PLoS ONE">
        <title>Genomic analyses reveal an absence of contemporary introgressive admixture between fin whales and blue whales, despite known hybrids.</title>
        <authorList>
            <person name="Westbury M.V."/>
            <person name="Petersen B."/>
            <person name="Lorenzen E.D."/>
        </authorList>
    </citation>
    <scope>NUCLEOTIDE SEQUENCE [LARGE SCALE GENOMIC DNA]</scope>
    <source>
        <strain evidence="4">FinWhale-01</strain>
    </source>
</reference>
<evidence type="ECO:0000313" key="5">
    <source>
        <dbReference type="Proteomes" id="UP000437017"/>
    </source>
</evidence>
<name>A0A6A1QAP4_BALPH</name>
<evidence type="ECO:0000256" key="2">
    <source>
        <dbReference type="ARBA" id="ARBA00023054"/>
    </source>
</evidence>
<keyword evidence="2" id="KW-0175">Coiled coil</keyword>
<dbReference type="EMBL" id="SGJD01000442">
    <property type="protein sequence ID" value="KAB0405178.1"/>
    <property type="molecule type" value="Genomic_DNA"/>
</dbReference>
<dbReference type="InterPro" id="IPR024581">
    <property type="entry name" value="TBD"/>
</dbReference>
<evidence type="ECO:0000256" key="1">
    <source>
        <dbReference type="ARBA" id="ARBA00022553"/>
    </source>
</evidence>
<dbReference type="Pfam" id="PF12845">
    <property type="entry name" value="TBD"/>
    <property type="match status" value="1"/>
</dbReference>
<accession>A0A6A1QAP4</accession>
<protein>
    <recommendedName>
        <fullName evidence="3">Tbk1/Ikki binding domain-containing protein</fullName>
    </recommendedName>
</protein>
<feature type="domain" description="Tbk1/Ikki binding" evidence="3">
    <location>
        <begin position="1"/>
        <end position="38"/>
    </location>
</feature>
<evidence type="ECO:0000313" key="4">
    <source>
        <dbReference type="EMBL" id="KAB0405178.1"/>
    </source>
</evidence>
<keyword evidence="1" id="KW-0597">Phosphoprotein</keyword>
<keyword evidence="5" id="KW-1185">Reference proteome</keyword>